<feature type="compositionally biased region" description="Low complexity" evidence="1">
    <location>
        <begin position="208"/>
        <end position="217"/>
    </location>
</feature>
<feature type="compositionally biased region" description="Low complexity" evidence="1">
    <location>
        <begin position="337"/>
        <end position="347"/>
    </location>
</feature>
<feature type="compositionally biased region" description="Polar residues" evidence="1">
    <location>
        <begin position="218"/>
        <end position="233"/>
    </location>
</feature>
<feature type="region of interest" description="Disordered" evidence="1">
    <location>
        <begin position="316"/>
        <end position="411"/>
    </location>
</feature>
<feature type="region of interest" description="Disordered" evidence="1">
    <location>
        <begin position="88"/>
        <end position="110"/>
    </location>
</feature>
<proteinExistence type="predicted"/>
<dbReference type="Proteomes" id="UP001600888">
    <property type="component" value="Unassembled WGS sequence"/>
</dbReference>
<organism evidence="2 3">
    <name type="scientific">Diaporthe vaccinii</name>
    <dbReference type="NCBI Taxonomy" id="105482"/>
    <lineage>
        <taxon>Eukaryota</taxon>
        <taxon>Fungi</taxon>
        <taxon>Dikarya</taxon>
        <taxon>Ascomycota</taxon>
        <taxon>Pezizomycotina</taxon>
        <taxon>Sordariomycetes</taxon>
        <taxon>Sordariomycetidae</taxon>
        <taxon>Diaporthales</taxon>
        <taxon>Diaporthaceae</taxon>
        <taxon>Diaporthe</taxon>
        <taxon>Diaporthe eres species complex</taxon>
    </lineage>
</organism>
<evidence type="ECO:0000313" key="3">
    <source>
        <dbReference type="Proteomes" id="UP001600888"/>
    </source>
</evidence>
<gene>
    <name evidence="2" type="ORF">FJTKL_09070</name>
</gene>
<accession>A0ABR4EPM0</accession>
<reference evidence="2 3" key="1">
    <citation type="submission" date="2024-03" db="EMBL/GenBank/DDBJ databases">
        <title>A high-quality draft genome sequence of Diaporthe vaccinii, a causative agent of upright dieback and viscid rot disease in cranberry plants.</title>
        <authorList>
            <person name="Sarrasin M."/>
            <person name="Lang B.F."/>
            <person name="Burger G."/>
        </authorList>
    </citation>
    <scope>NUCLEOTIDE SEQUENCE [LARGE SCALE GENOMIC DNA]</scope>
    <source>
        <strain evidence="2 3">IS7</strain>
    </source>
</reference>
<name>A0ABR4EPM0_9PEZI</name>
<feature type="region of interest" description="Disordered" evidence="1">
    <location>
        <begin position="208"/>
        <end position="242"/>
    </location>
</feature>
<keyword evidence="3" id="KW-1185">Reference proteome</keyword>
<feature type="compositionally biased region" description="Pro residues" evidence="1">
    <location>
        <begin position="365"/>
        <end position="382"/>
    </location>
</feature>
<evidence type="ECO:0000313" key="2">
    <source>
        <dbReference type="EMBL" id="KAL2284373.1"/>
    </source>
</evidence>
<feature type="compositionally biased region" description="Low complexity" evidence="1">
    <location>
        <begin position="89"/>
        <end position="102"/>
    </location>
</feature>
<evidence type="ECO:0000256" key="1">
    <source>
        <dbReference type="SAM" id="MobiDB-lite"/>
    </source>
</evidence>
<feature type="region of interest" description="Disordered" evidence="1">
    <location>
        <begin position="1"/>
        <end position="21"/>
    </location>
</feature>
<feature type="region of interest" description="Disordered" evidence="1">
    <location>
        <begin position="255"/>
        <end position="295"/>
    </location>
</feature>
<comment type="caution">
    <text evidence="2">The sequence shown here is derived from an EMBL/GenBank/DDBJ whole genome shotgun (WGS) entry which is preliminary data.</text>
</comment>
<protein>
    <submittedName>
        <fullName evidence="2">Uncharacterized protein</fullName>
    </submittedName>
</protein>
<dbReference type="EMBL" id="JBAWTH010000037">
    <property type="protein sequence ID" value="KAL2284373.1"/>
    <property type="molecule type" value="Genomic_DNA"/>
</dbReference>
<feature type="compositionally biased region" description="Polar residues" evidence="1">
    <location>
        <begin position="1"/>
        <end position="10"/>
    </location>
</feature>
<sequence>MPDSSKTTAQGPAHSASGATFSSNTDEAKIVSYMWYIHVTVRVNAADRLWDRLAHLLGQGTTATTTTATPADSPPYSPQFDLDGIINAGSRSGSGSRSTPGREGNGAGAANEIDDLTDYLVLQLFSRGMLETLVNTAPVEEHTDGYARVLAGVPAHFREEFCRRLYCLLFSKYILEWPSGIAVPEPAPGSVAAAASAAATDTSAAAASAGPEAVATGTSSGKATAEGTRSSVQAAKEHDEKDELMFDMDEILAGEGGVTFDGENDNYPVSPAPASTGYQTTPGPSSPWPDTPSLGYSPQLARAAYFGTVSTPLPIHYLGDRGRSSSRSSRSRDDGPARAAYARSKAGAGAGEGAGPGASHGERLLPPPSWNPRHPLPAPPRTTPQDRPASLLGSAHSREQQQVSHTGFCCPCRVREARSHGVGGQR</sequence>
<feature type="compositionally biased region" description="Gly residues" evidence="1">
    <location>
        <begin position="348"/>
        <end position="358"/>
    </location>
</feature>